<name>A0ABW5MDB5_9BACT</name>
<dbReference type="Gene3D" id="1.10.1660.10">
    <property type="match status" value="1"/>
</dbReference>
<sequence length="97" mass="11492">MQPEHLISVQEFCGYHHLEIEFVQTLEQRGLIQTITVEQSLYVHSEQLAQLEKFVRLHQELAIHTDDLDIVSNLLERLDDLQHQVTQLQNRLAFYEP</sequence>
<reference evidence="2" key="1">
    <citation type="journal article" date="2019" name="Int. J. Syst. Evol. Microbiol.">
        <title>The Global Catalogue of Microorganisms (GCM) 10K type strain sequencing project: providing services to taxonomists for standard genome sequencing and annotation.</title>
        <authorList>
            <consortium name="The Broad Institute Genomics Platform"/>
            <consortium name="The Broad Institute Genome Sequencing Center for Infectious Disease"/>
            <person name="Wu L."/>
            <person name="Ma J."/>
        </authorList>
    </citation>
    <scope>NUCLEOTIDE SEQUENCE [LARGE SCALE GENOMIC DNA]</scope>
    <source>
        <strain evidence="2">KCTC 42805</strain>
    </source>
</reference>
<comment type="caution">
    <text evidence="1">The sequence shown here is derived from an EMBL/GenBank/DDBJ whole genome shotgun (WGS) entry which is preliminary data.</text>
</comment>
<gene>
    <name evidence="1" type="ORF">ACFSUS_28080</name>
</gene>
<keyword evidence="2" id="KW-1185">Reference proteome</keyword>
<dbReference type="Pfam" id="PF13591">
    <property type="entry name" value="MerR_2"/>
    <property type="match status" value="1"/>
</dbReference>
<dbReference type="RefSeq" id="WP_381528357.1">
    <property type="nucleotide sequence ID" value="NZ_JBHULN010000030.1"/>
</dbReference>
<protein>
    <submittedName>
        <fullName evidence="1">Chaperone modulator CbpM</fullName>
    </submittedName>
</protein>
<evidence type="ECO:0000313" key="1">
    <source>
        <dbReference type="EMBL" id="MFD2574526.1"/>
    </source>
</evidence>
<evidence type="ECO:0000313" key="2">
    <source>
        <dbReference type="Proteomes" id="UP001597469"/>
    </source>
</evidence>
<accession>A0ABW5MDB5</accession>
<organism evidence="1 2">
    <name type="scientific">Spirosoma soli</name>
    <dbReference type="NCBI Taxonomy" id="1770529"/>
    <lineage>
        <taxon>Bacteria</taxon>
        <taxon>Pseudomonadati</taxon>
        <taxon>Bacteroidota</taxon>
        <taxon>Cytophagia</taxon>
        <taxon>Cytophagales</taxon>
        <taxon>Cytophagaceae</taxon>
        <taxon>Spirosoma</taxon>
    </lineage>
</organism>
<dbReference type="EMBL" id="JBHULN010000030">
    <property type="protein sequence ID" value="MFD2574526.1"/>
    <property type="molecule type" value="Genomic_DNA"/>
</dbReference>
<proteinExistence type="predicted"/>
<dbReference type="Proteomes" id="UP001597469">
    <property type="component" value="Unassembled WGS sequence"/>
</dbReference>